<evidence type="ECO:0000313" key="1">
    <source>
        <dbReference type="EMBL" id="KAJ1933457.1"/>
    </source>
</evidence>
<reference evidence="1" key="1">
    <citation type="submission" date="2022-07" db="EMBL/GenBank/DDBJ databases">
        <title>Phylogenomic reconstructions and comparative analyses of Kickxellomycotina fungi.</title>
        <authorList>
            <person name="Reynolds N.K."/>
            <person name="Stajich J.E."/>
            <person name="Barry K."/>
            <person name="Grigoriev I.V."/>
            <person name="Crous P."/>
            <person name="Smith M.E."/>
        </authorList>
    </citation>
    <scope>NUCLEOTIDE SEQUENCE</scope>
    <source>
        <strain evidence="1">NRRL 5244</strain>
    </source>
</reference>
<evidence type="ECO:0000313" key="2">
    <source>
        <dbReference type="Proteomes" id="UP001150603"/>
    </source>
</evidence>
<accession>A0ACC1J0Z9</accession>
<dbReference type="Proteomes" id="UP001150603">
    <property type="component" value="Unassembled WGS sequence"/>
</dbReference>
<proteinExistence type="predicted"/>
<name>A0ACC1J0Z9_9FUNG</name>
<gene>
    <name evidence="1" type="primary">COG4_2</name>
    <name evidence="1" type="ORF">FBU59_006022</name>
</gene>
<keyword evidence="2" id="KW-1185">Reference proteome</keyword>
<sequence>MKLGALTRQLRVRLTGANFASVFDCIVATLRVDWEKAIRQSKFNMLGGIMFEKDVREIQRHLEQECGVSLRQKFARLVHTADVLAVEGAADVKHIVAAAGSVAGSASLSRDETRAVLANRIDITEKDIAALNI</sequence>
<comment type="caution">
    <text evidence="1">The sequence shown here is derived from an EMBL/GenBank/DDBJ whole genome shotgun (WGS) entry which is preliminary data.</text>
</comment>
<dbReference type="EMBL" id="JANBPW010005059">
    <property type="protein sequence ID" value="KAJ1933457.1"/>
    <property type="molecule type" value="Genomic_DNA"/>
</dbReference>
<organism evidence="1 2">
    <name type="scientific">Linderina macrospora</name>
    <dbReference type="NCBI Taxonomy" id="4868"/>
    <lineage>
        <taxon>Eukaryota</taxon>
        <taxon>Fungi</taxon>
        <taxon>Fungi incertae sedis</taxon>
        <taxon>Zoopagomycota</taxon>
        <taxon>Kickxellomycotina</taxon>
        <taxon>Kickxellomycetes</taxon>
        <taxon>Kickxellales</taxon>
        <taxon>Kickxellaceae</taxon>
        <taxon>Linderina</taxon>
    </lineage>
</organism>
<protein>
    <submittedName>
        <fullName evidence="1">Golgi transport complex subunit 4</fullName>
    </submittedName>
</protein>